<gene>
    <name evidence="1" type="ORF">BO66DRAFT_429727</name>
</gene>
<protein>
    <submittedName>
        <fullName evidence="1">Uncharacterized protein</fullName>
    </submittedName>
</protein>
<dbReference type="Proteomes" id="UP000249661">
    <property type="component" value="Unassembled WGS sequence"/>
</dbReference>
<name>A0ACD1H5G4_9EURO</name>
<evidence type="ECO:0000313" key="1">
    <source>
        <dbReference type="EMBL" id="RAH68828.1"/>
    </source>
</evidence>
<accession>A0ACD1H5G4</accession>
<evidence type="ECO:0000313" key="2">
    <source>
        <dbReference type="Proteomes" id="UP000249661"/>
    </source>
</evidence>
<keyword evidence="2" id="KW-1185">Reference proteome</keyword>
<organism evidence="1 2">
    <name type="scientific">Aspergillus aculeatinus CBS 121060</name>
    <dbReference type="NCBI Taxonomy" id="1448322"/>
    <lineage>
        <taxon>Eukaryota</taxon>
        <taxon>Fungi</taxon>
        <taxon>Dikarya</taxon>
        <taxon>Ascomycota</taxon>
        <taxon>Pezizomycotina</taxon>
        <taxon>Eurotiomycetes</taxon>
        <taxon>Eurotiomycetidae</taxon>
        <taxon>Eurotiales</taxon>
        <taxon>Aspergillaceae</taxon>
        <taxon>Aspergillus</taxon>
        <taxon>Aspergillus subgen. Circumdati</taxon>
    </lineage>
</organism>
<proteinExistence type="predicted"/>
<dbReference type="EMBL" id="KZ824964">
    <property type="protein sequence ID" value="RAH68828.1"/>
    <property type="molecule type" value="Genomic_DNA"/>
</dbReference>
<sequence length="705" mass="79473">MLYEDLVTLALYAGLRHRSAAFLLTALTALGALLLLTPCLVLIFMFLRLFLVSRQVVPLSDEPRSILGKPLLFPVQLNHVRFNPVKDQFANRFLMIGIPVGMRARYGNLLAIDDKRLTLRDSTHAGPSWRSFLAQATCWLSVDGERYLHRGDQDLDMRAKLDRYLLKENEDPSQWPQAYLLTVPRFFWWSRSVVTWWYLYNADRELDAMIMEINNSYDEKRNYFFRVERGGNPTPATEKGTETDNPHFLDSASTIRTTSSHPRSTYYKGTWQKFIFASPFEKVDGAIANRFMDLAHGAAWKPNATLLNTNTLSPEGKVKMVTRITCCGAPLDPAQMGFTDLARIALRWTLPGVLTTPYIVLEALRIRWKGLMKMMDKTPVRSGSIGRHPTRAERQIEPFFRAYLAHCVSSSPDPVELTYIPCRAFSDETIHMRSASCTSESTSVRTVTVEVLDPPFYTRIVNYPTAWEGLSTEMRATGQEADTVSQNIAVSDPALLQKIVSSSPTPRDKGHRAVSGRFPILDWCRWHSTPSFMDAFVASEQTLSMQKSYATMVVRYLLAPGVAYSPLILDALVEVSLFVVGVIGRAGLLEVVLRQRRMTGSPMDVAVQTLMGAVVYFVGMRGVGVTRFMYIRCEFAMSKISTYFIPITESPSSHSGPGHMGLDRSGGSVYREFGTFRARLVTEDLGWFMYCVVIFDSIEADAVGW</sequence>
<reference evidence="1" key="1">
    <citation type="submission" date="2018-02" db="EMBL/GenBank/DDBJ databases">
        <title>The genomes of Aspergillus section Nigri reveals drivers in fungal speciation.</title>
        <authorList>
            <consortium name="DOE Joint Genome Institute"/>
            <person name="Vesth T.C."/>
            <person name="Nybo J."/>
            <person name="Theobald S."/>
            <person name="Brandl J."/>
            <person name="Frisvad J.C."/>
            <person name="Nielsen K.F."/>
            <person name="Lyhne E.K."/>
            <person name="Kogle M.E."/>
            <person name="Kuo A."/>
            <person name="Riley R."/>
            <person name="Clum A."/>
            <person name="Nolan M."/>
            <person name="Lipzen A."/>
            <person name="Salamov A."/>
            <person name="Henrissat B."/>
            <person name="Wiebenga A."/>
            <person name="De vries R.P."/>
            <person name="Grigoriev I.V."/>
            <person name="Mortensen U.H."/>
            <person name="Andersen M.R."/>
            <person name="Baker S.E."/>
        </authorList>
    </citation>
    <scope>NUCLEOTIDE SEQUENCE</scope>
    <source>
        <strain evidence="1">CBS 121060</strain>
    </source>
</reference>